<dbReference type="AlphaFoldDB" id="A0A1H8CPF9"/>
<evidence type="ECO:0000313" key="6">
    <source>
        <dbReference type="EMBL" id="SEM96856.1"/>
    </source>
</evidence>
<dbReference type="SUPFAM" id="SSF51120">
    <property type="entry name" value="beta-Roll"/>
    <property type="match status" value="1"/>
</dbReference>
<dbReference type="GO" id="GO:0005615">
    <property type="term" value="C:extracellular space"/>
    <property type="evidence" value="ECO:0007669"/>
    <property type="project" value="InterPro"/>
</dbReference>
<evidence type="ECO:0000256" key="4">
    <source>
        <dbReference type="ARBA" id="ARBA00022737"/>
    </source>
</evidence>
<proteinExistence type="predicted"/>
<keyword evidence="7" id="KW-1185">Reference proteome</keyword>
<dbReference type="Pfam" id="PF00353">
    <property type="entry name" value="HemolysinCabind"/>
    <property type="match status" value="1"/>
</dbReference>
<dbReference type="InterPro" id="IPR013858">
    <property type="entry name" value="Peptidase_M10B_C"/>
</dbReference>
<sequence>MANELISGASSSTYTVQIDDVVYMDPTASITILATTGSAIQAASSGDGGVSLFLDGRIVGLNDANLINLIGTSSANSVQTGADSLLRTRGTAIFSASIGTVVRLHGDIQAESAVRSTGKGLTLFNTGTITTTDNSIELSGSSAHIVNAGRIESGRNGMDLSLGSCIIENSGSLSANTIGIDAHGAFNTITNTGTITARDAIRITDDAPTTLSSNEIFNSGTLIGRLNAISVSGGQIRVNNTGLAATTTPSTTAPEAAITLNGTNVQVDNSGTVQAAAGGISATGSIVARIGNSGTVMAETGLKAVSTSGAILRNSGTVEAVFTALVAEGPDLHVVNRGTASGLTGLSALGTADILNTGHMLGTEKGVSVFGSGVLRNSGTIIGGTEFGVLLNTASFRIENGGEISGEVGVQAGFGLTGATGALVLRNSGSIAGDTAGLLLSDVTLALWNEGTITGGGVAGIVTDATTRIVNYGMIGAAAGASAVAEGILTGTGADILRNFGTVSGRVQMGDGSDTVVNRGFIEGELRLGGGADRYDGRKGRIEGGISGEAGNDVLIGGADDEVFGGGADSDSIIGGEGDDRIFGGSGRDTLTGGTGADDFVLSAASESLTATPDFITDFVAGTDDFDLRALGAGGSFIGSGAFTSLARQVRYVQATGRLEGDVNGDGLADWAMLITNRPVLTAADFLF</sequence>
<dbReference type="PRINTS" id="PR00313">
    <property type="entry name" value="CABNDNGRPT"/>
</dbReference>
<dbReference type="InterPro" id="IPR001343">
    <property type="entry name" value="Hemolysn_Ca-bd"/>
</dbReference>
<dbReference type="InterPro" id="IPR011049">
    <property type="entry name" value="Serralysin-like_metalloprot_C"/>
</dbReference>
<dbReference type="RefSeq" id="WP_091298794.1">
    <property type="nucleotide sequence ID" value="NZ_FOCE01000002.1"/>
</dbReference>
<gene>
    <name evidence="6" type="ORF">SAMN04488103_102585</name>
</gene>
<organism evidence="6 7">
    <name type="scientific">Gemmobacter aquatilis</name>
    <dbReference type="NCBI Taxonomy" id="933059"/>
    <lineage>
        <taxon>Bacteria</taxon>
        <taxon>Pseudomonadati</taxon>
        <taxon>Pseudomonadota</taxon>
        <taxon>Alphaproteobacteria</taxon>
        <taxon>Rhodobacterales</taxon>
        <taxon>Paracoccaceae</taxon>
        <taxon>Gemmobacter</taxon>
    </lineage>
</organism>
<dbReference type="Proteomes" id="UP000198761">
    <property type="component" value="Unassembled WGS sequence"/>
</dbReference>
<dbReference type="PROSITE" id="PS00330">
    <property type="entry name" value="HEMOLYSIN_CALCIUM"/>
    <property type="match status" value="2"/>
</dbReference>
<dbReference type="Pfam" id="PF08548">
    <property type="entry name" value="Peptidase_M10_C"/>
    <property type="match status" value="1"/>
</dbReference>
<dbReference type="InterPro" id="IPR018511">
    <property type="entry name" value="Hemolysin-typ_Ca-bd_CS"/>
</dbReference>
<keyword evidence="3" id="KW-0964">Secreted</keyword>
<dbReference type="EMBL" id="FOCE01000002">
    <property type="protein sequence ID" value="SEM96856.1"/>
    <property type="molecule type" value="Genomic_DNA"/>
</dbReference>
<dbReference type="STRING" id="933059.SAMN04488103_102585"/>
<accession>A0A1H8CPF9</accession>
<reference evidence="6 7" key="1">
    <citation type="submission" date="2016-10" db="EMBL/GenBank/DDBJ databases">
        <authorList>
            <person name="de Groot N.N."/>
        </authorList>
    </citation>
    <scope>NUCLEOTIDE SEQUENCE [LARGE SCALE GENOMIC DNA]</scope>
    <source>
        <strain evidence="6 7">DSM 3857</strain>
    </source>
</reference>
<keyword evidence="4" id="KW-0677">Repeat</keyword>
<name>A0A1H8CPF9_9RHOB</name>
<evidence type="ECO:0000256" key="1">
    <source>
        <dbReference type="ARBA" id="ARBA00001913"/>
    </source>
</evidence>
<evidence type="ECO:0000256" key="2">
    <source>
        <dbReference type="ARBA" id="ARBA00004613"/>
    </source>
</evidence>
<feature type="domain" description="Peptidase M10 serralysin C-terminal" evidence="5">
    <location>
        <begin position="575"/>
        <end position="677"/>
    </location>
</feature>
<dbReference type="GO" id="GO:0005509">
    <property type="term" value="F:calcium ion binding"/>
    <property type="evidence" value="ECO:0007669"/>
    <property type="project" value="InterPro"/>
</dbReference>
<evidence type="ECO:0000256" key="3">
    <source>
        <dbReference type="ARBA" id="ARBA00022525"/>
    </source>
</evidence>
<evidence type="ECO:0000259" key="5">
    <source>
        <dbReference type="Pfam" id="PF08548"/>
    </source>
</evidence>
<dbReference type="Gene3D" id="2.150.10.10">
    <property type="entry name" value="Serralysin-like metalloprotease, C-terminal"/>
    <property type="match status" value="1"/>
</dbReference>
<protein>
    <submittedName>
        <fullName evidence="6">Peptidase M10 serralysin C terminal</fullName>
    </submittedName>
</protein>
<comment type="subcellular location">
    <subcellularLocation>
        <location evidence="2">Secreted</location>
    </subcellularLocation>
</comment>
<evidence type="ECO:0000313" key="7">
    <source>
        <dbReference type="Proteomes" id="UP000198761"/>
    </source>
</evidence>
<comment type="cofactor">
    <cofactor evidence="1">
        <name>Ca(2+)</name>
        <dbReference type="ChEBI" id="CHEBI:29108"/>
    </cofactor>
</comment>